<gene>
    <name evidence="6 7" type="primary">secB</name>
    <name evidence="7" type="ORF">ABS361_18770</name>
</gene>
<keyword evidence="4 6" id="KW-0811">Translocation</keyword>
<evidence type="ECO:0000256" key="3">
    <source>
        <dbReference type="ARBA" id="ARBA00022927"/>
    </source>
</evidence>
<dbReference type="GO" id="GO:0051082">
    <property type="term" value="F:unfolded protein binding"/>
    <property type="evidence" value="ECO:0007669"/>
    <property type="project" value="InterPro"/>
</dbReference>
<evidence type="ECO:0000256" key="2">
    <source>
        <dbReference type="ARBA" id="ARBA00022448"/>
    </source>
</evidence>
<dbReference type="AlphaFoldDB" id="A0AAU7XBM5"/>
<keyword evidence="6" id="KW-0963">Cytoplasm</keyword>
<dbReference type="KEGG" id="mflg:ABS361_18770"/>
<dbReference type="PANTHER" id="PTHR36918">
    <property type="match status" value="1"/>
</dbReference>
<sequence length="161" mass="17330">MSNENGGNATANTQGGGAPSVNVLAQYVKDLSFENPGAPASLAPREQGPELTINVNVGAKPLSETEIEVDLKLEARALSGSEVLFAAEVIYSGLFRIMNVPEEHIHPFVLIECPRILFPFARQIVADVTRNGGFPPLMIDPIDFVALYQQNMAREQVGAPN</sequence>
<comment type="subunit">
    <text evidence="6">Homotetramer, a dimer of dimers. One homotetramer interacts with 1 SecA dimer.</text>
</comment>
<dbReference type="GO" id="GO:0051262">
    <property type="term" value="P:protein tetramerization"/>
    <property type="evidence" value="ECO:0007669"/>
    <property type="project" value="InterPro"/>
</dbReference>
<dbReference type="InterPro" id="IPR003708">
    <property type="entry name" value="SecB"/>
</dbReference>
<evidence type="ECO:0000256" key="4">
    <source>
        <dbReference type="ARBA" id="ARBA00023010"/>
    </source>
</evidence>
<evidence type="ECO:0000256" key="1">
    <source>
        <dbReference type="ARBA" id="ARBA00009990"/>
    </source>
</evidence>
<dbReference type="Pfam" id="PF02556">
    <property type="entry name" value="SecB"/>
    <property type="match status" value="1"/>
</dbReference>
<dbReference type="PANTHER" id="PTHR36918:SF1">
    <property type="entry name" value="PROTEIN-EXPORT PROTEIN SECB"/>
    <property type="match status" value="1"/>
</dbReference>
<dbReference type="NCBIfam" id="NF004392">
    <property type="entry name" value="PRK05751.1-3"/>
    <property type="match status" value="1"/>
</dbReference>
<name>A0AAU7XBM5_9HYPH</name>
<comment type="function">
    <text evidence="6">One of the proteins required for the normal export of preproteins out of the cell cytoplasm. It is a molecular chaperone that binds to a subset of precursor proteins, maintaining them in a translocation-competent state. It also specifically binds to its receptor SecA.</text>
</comment>
<evidence type="ECO:0000256" key="5">
    <source>
        <dbReference type="ARBA" id="ARBA00023186"/>
    </source>
</evidence>
<keyword evidence="2 6" id="KW-0813">Transport</keyword>
<comment type="subcellular location">
    <subcellularLocation>
        <location evidence="6">Cytoplasm</location>
    </subcellularLocation>
</comment>
<dbReference type="GO" id="GO:0005737">
    <property type="term" value="C:cytoplasm"/>
    <property type="evidence" value="ECO:0007669"/>
    <property type="project" value="UniProtKB-SubCell"/>
</dbReference>
<dbReference type="SUPFAM" id="SSF54611">
    <property type="entry name" value="SecB-like"/>
    <property type="match status" value="1"/>
</dbReference>
<dbReference type="HAMAP" id="MF_00821">
    <property type="entry name" value="SecB"/>
    <property type="match status" value="1"/>
</dbReference>
<dbReference type="InterPro" id="IPR035958">
    <property type="entry name" value="SecB-like_sf"/>
</dbReference>
<proteinExistence type="inferred from homology"/>
<dbReference type="PRINTS" id="PR01594">
    <property type="entry name" value="SECBCHAPRONE"/>
</dbReference>
<dbReference type="Gene3D" id="3.10.420.10">
    <property type="entry name" value="SecB-like"/>
    <property type="match status" value="1"/>
</dbReference>
<dbReference type="NCBIfam" id="TIGR00809">
    <property type="entry name" value="secB"/>
    <property type="match status" value="1"/>
</dbReference>
<dbReference type="RefSeq" id="WP_407049165.1">
    <property type="nucleotide sequence ID" value="NZ_CP158568.1"/>
</dbReference>
<reference evidence="7" key="1">
    <citation type="submission" date="2024-06" db="EMBL/GenBank/DDBJ databases">
        <title>Methylostella associata gen. nov., sp. nov., a novel Ancalomicrobiaceae-affiliated facultatively methylotrophic bacteria that feed on methanotrophs of the genus Methylococcus.</title>
        <authorList>
            <person name="Saltykova V."/>
            <person name="Danilova O.V."/>
            <person name="Oshkin I.Y."/>
            <person name="Belova S.E."/>
            <person name="Pimenov N.V."/>
            <person name="Dedysh S.N."/>
        </authorList>
    </citation>
    <scope>NUCLEOTIDE SEQUENCE</scope>
    <source>
        <strain evidence="7">S20</strain>
    </source>
</reference>
<organism evidence="7">
    <name type="scientific">Methyloraptor flagellatus</name>
    <dbReference type="NCBI Taxonomy" id="3162530"/>
    <lineage>
        <taxon>Bacteria</taxon>
        <taxon>Pseudomonadati</taxon>
        <taxon>Pseudomonadota</taxon>
        <taxon>Alphaproteobacteria</taxon>
        <taxon>Hyphomicrobiales</taxon>
        <taxon>Ancalomicrobiaceae</taxon>
        <taxon>Methyloraptor</taxon>
    </lineage>
</organism>
<dbReference type="GO" id="GO:0006457">
    <property type="term" value="P:protein folding"/>
    <property type="evidence" value="ECO:0007669"/>
    <property type="project" value="UniProtKB-UniRule"/>
</dbReference>
<evidence type="ECO:0000256" key="6">
    <source>
        <dbReference type="HAMAP-Rule" id="MF_00821"/>
    </source>
</evidence>
<dbReference type="GO" id="GO:0015031">
    <property type="term" value="P:protein transport"/>
    <property type="evidence" value="ECO:0007669"/>
    <property type="project" value="UniProtKB-UniRule"/>
</dbReference>
<comment type="similarity">
    <text evidence="1 6">Belongs to the SecB family.</text>
</comment>
<protein>
    <recommendedName>
        <fullName evidence="6">Protein-export protein SecB</fullName>
    </recommendedName>
</protein>
<evidence type="ECO:0000313" key="7">
    <source>
        <dbReference type="EMBL" id="XBY44068.1"/>
    </source>
</evidence>
<keyword evidence="3 6" id="KW-0653">Protein transport</keyword>
<keyword evidence="5 6" id="KW-0143">Chaperone</keyword>
<accession>A0AAU7XBM5</accession>
<dbReference type="EMBL" id="CP158568">
    <property type="protein sequence ID" value="XBY44068.1"/>
    <property type="molecule type" value="Genomic_DNA"/>
</dbReference>